<dbReference type="AlphaFoldDB" id="A0A0K1R9A8"/>
<dbReference type="RefSeq" id="WP_052203529.1">
    <property type="nucleotide sequence ID" value="NZ_CP012342.1"/>
</dbReference>
<protein>
    <submittedName>
        <fullName evidence="3">Uncharacterized protein</fullName>
    </submittedName>
</protein>
<feature type="compositionally biased region" description="Low complexity" evidence="1">
    <location>
        <begin position="44"/>
        <end position="60"/>
    </location>
</feature>
<proteinExistence type="predicted"/>
<dbReference type="Proteomes" id="UP000060016">
    <property type="component" value="Chromosome"/>
</dbReference>
<keyword evidence="2" id="KW-1133">Transmembrane helix</keyword>
<feature type="transmembrane region" description="Helical" evidence="2">
    <location>
        <begin position="12"/>
        <end position="33"/>
    </location>
</feature>
<keyword evidence="4" id="KW-1185">Reference proteome</keyword>
<dbReference type="PATRIC" id="fig|156976.3.peg.232"/>
<name>A0A0K1R9A8_9CORY</name>
<sequence length="249" mass="26829">MSTNKRIPTPIFVIGYGAIVLTLIVAMAMLVSYRADAEADASAADGSAATGTASTTTTTEQDPRQAWNPPLRDEANVLASIRPYLITDVESAVGETGVIVRGKATETAMASTAEFTGHLSRLLEQNCLDTLVLTTPNNMRISFLGFCFSTLPPASIEKYTTFAADEDADSLAFVNYNSAAGVEVALGWLDVASASKLSELEQTWKRLPLEPGLDRLRTSAYTDEEVAAGQRVRGTYMEIRRGELFTTTE</sequence>
<keyword evidence="2" id="KW-0812">Transmembrane</keyword>
<feature type="region of interest" description="Disordered" evidence="1">
    <location>
        <begin position="44"/>
        <end position="70"/>
    </location>
</feature>
<dbReference type="KEGG" id="crie:AK829_01210"/>
<evidence type="ECO:0000256" key="2">
    <source>
        <dbReference type="SAM" id="Phobius"/>
    </source>
</evidence>
<organism evidence="3 4">
    <name type="scientific">Corynebacterium riegelii</name>
    <dbReference type="NCBI Taxonomy" id="156976"/>
    <lineage>
        <taxon>Bacteria</taxon>
        <taxon>Bacillati</taxon>
        <taxon>Actinomycetota</taxon>
        <taxon>Actinomycetes</taxon>
        <taxon>Mycobacteriales</taxon>
        <taxon>Corynebacteriaceae</taxon>
        <taxon>Corynebacterium</taxon>
    </lineage>
</organism>
<gene>
    <name evidence="3" type="ORF">AK829_01210</name>
</gene>
<evidence type="ECO:0000313" key="4">
    <source>
        <dbReference type="Proteomes" id="UP000060016"/>
    </source>
</evidence>
<dbReference type="EMBL" id="CP012342">
    <property type="protein sequence ID" value="AKV58015.1"/>
    <property type="molecule type" value="Genomic_DNA"/>
</dbReference>
<evidence type="ECO:0000313" key="3">
    <source>
        <dbReference type="EMBL" id="AKV58015.1"/>
    </source>
</evidence>
<accession>A0A0K1R9A8</accession>
<reference evidence="3 4" key="1">
    <citation type="submission" date="2015-08" db="EMBL/GenBank/DDBJ databases">
        <authorList>
            <person name="Babu N.S."/>
            <person name="Beckwith C.J."/>
            <person name="Beseler K.G."/>
            <person name="Brison A."/>
            <person name="Carone J.V."/>
            <person name="Caskin T.P."/>
            <person name="Diamond M."/>
            <person name="Durham M.E."/>
            <person name="Foxe J.M."/>
            <person name="Go M."/>
            <person name="Henderson B.A."/>
            <person name="Jones I.B."/>
            <person name="McGettigan J.A."/>
            <person name="Micheletti S.J."/>
            <person name="Nasrallah M.E."/>
            <person name="Ortiz D."/>
            <person name="Piller C.R."/>
            <person name="Privatt S.R."/>
            <person name="Schneider S.L."/>
            <person name="Sharp S."/>
            <person name="Smith T.C."/>
            <person name="Stanton J.D."/>
            <person name="Ullery H.E."/>
            <person name="Wilson R.J."/>
            <person name="Serrano M.G."/>
            <person name="Buck G."/>
            <person name="Lee V."/>
            <person name="Wang Y."/>
            <person name="Carvalho R."/>
            <person name="Voegtly L."/>
            <person name="Shi R."/>
            <person name="Duckworth R."/>
            <person name="Johnson A."/>
            <person name="Loviza R."/>
            <person name="Walstead R."/>
            <person name="Shah Z."/>
            <person name="Kiflezghi M."/>
            <person name="Wade K."/>
            <person name="Ball S.L."/>
            <person name="Bradley K.W."/>
            <person name="Asai D.J."/>
            <person name="Bowman C.A."/>
            <person name="Russell D.A."/>
            <person name="Pope W.H."/>
            <person name="Jacobs-Sera D."/>
            <person name="Hendrix R.W."/>
            <person name="Hatfull G.F."/>
        </authorList>
    </citation>
    <scope>NUCLEOTIDE SEQUENCE [LARGE SCALE GENOMIC DNA]</scope>
    <source>
        <strain evidence="3 4">PUDD_83A45</strain>
    </source>
</reference>
<keyword evidence="2" id="KW-0472">Membrane</keyword>
<evidence type="ECO:0000256" key="1">
    <source>
        <dbReference type="SAM" id="MobiDB-lite"/>
    </source>
</evidence>